<sequence length="89" mass="9880">MLETEQFSYKIQKYERLAAVDGLRVSILTLAAGEEVPWHSHSHIDDDFFCMEGPMQVETRQPGGAKILQPGETFKVPAGQPHRVSGLNG</sequence>
<dbReference type="SUPFAM" id="SSF51182">
    <property type="entry name" value="RmlC-like cupins"/>
    <property type="match status" value="1"/>
</dbReference>
<name>A0A382CY31_9ZZZZ</name>
<dbReference type="Gene3D" id="2.60.120.10">
    <property type="entry name" value="Jelly Rolls"/>
    <property type="match status" value="1"/>
</dbReference>
<dbReference type="EMBL" id="UINC01036709">
    <property type="protein sequence ID" value="SVB31090.1"/>
    <property type="molecule type" value="Genomic_DNA"/>
</dbReference>
<dbReference type="InterPro" id="IPR013096">
    <property type="entry name" value="Cupin_2"/>
</dbReference>
<feature type="non-terminal residue" evidence="2">
    <location>
        <position position="89"/>
    </location>
</feature>
<organism evidence="2">
    <name type="scientific">marine metagenome</name>
    <dbReference type="NCBI Taxonomy" id="408172"/>
    <lineage>
        <taxon>unclassified sequences</taxon>
        <taxon>metagenomes</taxon>
        <taxon>ecological metagenomes</taxon>
    </lineage>
</organism>
<feature type="non-terminal residue" evidence="2">
    <location>
        <position position="1"/>
    </location>
</feature>
<dbReference type="Pfam" id="PF07883">
    <property type="entry name" value="Cupin_2"/>
    <property type="match status" value="1"/>
</dbReference>
<protein>
    <recommendedName>
        <fullName evidence="1">Cupin type-2 domain-containing protein</fullName>
    </recommendedName>
</protein>
<dbReference type="AlphaFoldDB" id="A0A382CY31"/>
<proteinExistence type="predicted"/>
<gene>
    <name evidence="2" type="ORF">METZ01_LOCUS183944</name>
</gene>
<dbReference type="InterPro" id="IPR011051">
    <property type="entry name" value="RmlC_Cupin_sf"/>
</dbReference>
<reference evidence="2" key="1">
    <citation type="submission" date="2018-05" db="EMBL/GenBank/DDBJ databases">
        <authorList>
            <person name="Lanie J.A."/>
            <person name="Ng W.-L."/>
            <person name="Kazmierczak K.M."/>
            <person name="Andrzejewski T.M."/>
            <person name="Davidsen T.M."/>
            <person name="Wayne K.J."/>
            <person name="Tettelin H."/>
            <person name="Glass J.I."/>
            <person name="Rusch D."/>
            <person name="Podicherti R."/>
            <person name="Tsui H.-C.T."/>
            <person name="Winkler M.E."/>
        </authorList>
    </citation>
    <scope>NUCLEOTIDE SEQUENCE</scope>
</reference>
<evidence type="ECO:0000313" key="2">
    <source>
        <dbReference type="EMBL" id="SVB31090.1"/>
    </source>
</evidence>
<dbReference type="InterPro" id="IPR014710">
    <property type="entry name" value="RmlC-like_jellyroll"/>
</dbReference>
<accession>A0A382CY31</accession>
<evidence type="ECO:0000259" key="1">
    <source>
        <dbReference type="Pfam" id="PF07883"/>
    </source>
</evidence>
<feature type="domain" description="Cupin type-2" evidence="1">
    <location>
        <begin position="27"/>
        <end position="84"/>
    </location>
</feature>